<sequence>MPKIRERVGTPLAEKGYMSRQPQTPIVMNYVFKGRLCGLLCSDDCREPLAGVKVRLYRADARESLAVLAVADTNQTFHQVSEEDIKAKSKLLLAETIANENGEFVFNLGEKENYKGEAFDIDFTCGTGFGKPIPPKKITEFQFHLTTLQPQWRERNADNQAEYLFAWEYCIVSKWWCQILQKLDRWVICGKVVDCKTGKPLNGLRVFAYDVDLLQDDPLGSGFTDASGHFKIVYTSADFSKTLLSWLNVEWPAGPDLYFRIESGSGTVLLKEPRSMGHTSARTNAHNCFCVKLCVPDGEVYTTDTPLFTRFGEYKIIGDIDAGGLTAINRTFASGIGFGFFGSVKLVGYATKKVPTDTTRPLFYRFTYSYDGATWNPVTLAQTQQSRLVVGVREIIWNGVQAFQDIVIDPNQPASVADSIPPDGAPGVIPDHVLHQDANGWVRVDQRGIDNGFIGPLLWVNTNVLVPGGSPATPGDAPGNAPLSPKNGRRVFFAYQTTDDPANPASVHFKEQTTKGVIYVNNWEEVRLLQLDELSTGVSGCTPITTHAHVRYTADHELIASWALGIASAAVPGGITITGGSGTVPRGSNNVIDFATPGTVTPAFNTWPSCAYKLSLVTRRKLTNGEYNDDHTGTEIIFCK</sequence>
<evidence type="ECO:0000313" key="1">
    <source>
        <dbReference type="EMBL" id="SHK82589.1"/>
    </source>
</evidence>
<name>A0A1M6VMC4_9BACT</name>
<keyword evidence="2" id="KW-1185">Reference proteome</keyword>
<dbReference type="STRING" id="1419482.SAMN05444266_101272"/>
<evidence type="ECO:0008006" key="3">
    <source>
        <dbReference type="Google" id="ProtNLM"/>
    </source>
</evidence>
<protein>
    <recommendedName>
        <fullName evidence="3">Carboxypeptidase regulatory-like domain-containing protein</fullName>
    </recommendedName>
</protein>
<organism evidence="1 2">
    <name type="scientific">Chitinophaga jiangningensis</name>
    <dbReference type="NCBI Taxonomy" id="1419482"/>
    <lineage>
        <taxon>Bacteria</taxon>
        <taxon>Pseudomonadati</taxon>
        <taxon>Bacteroidota</taxon>
        <taxon>Chitinophagia</taxon>
        <taxon>Chitinophagales</taxon>
        <taxon>Chitinophagaceae</taxon>
        <taxon>Chitinophaga</taxon>
    </lineage>
</organism>
<dbReference type="Proteomes" id="UP000184420">
    <property type="component" value="Unassembled WGS sequence"/>
</dbReference>
<gene>
    <name evidence="1" type="ORF">SAMN05444266_101272</name>
</gene>
<dbReference type="AlphaFoldDB" id="A0A1M6VMC4"/>
<accession>A0A1M6VMC4</accession>
<proteinExistence type="predicted"/>
<dbReference type="EMBL" id="FRBL01000001">
    <property type="protein sequence ID" value="SHK82589.1"/>
    <property type="molecule type" value="Genomic_DNA"/>
</dbReference>
<reference evidence="1 2" key="1">
    <citation type="submission" date="2016-11" db="EMBL/GenBank/DDBJ databases">
        <authorList>
            <person name="Jaros S."/>
            <person name="Januszkiewicz K."/>
            <person name="Wedrychowicz H."/>
        </authorList>
    </citation>
    <scope>NUCLEOTIDE SEQUENCE [LARGE SCALE GENOMIC DNA]</scope>
    <source>
        <strain evidence="1 2">DSM 27406</strain>
    </source>
</reference>
<evidence type="ECO:0000313" key="2">
    <source>
        <dbReference type="Proteomes" id="UP000184420"/>
    </source>
</evidence>